<dbReference type="GO" id="GO:0005080">
    <property type="term" value="F:protein kinase C binding"/>
    <property type="evidence" value="ECO:0007669"/>
    <property type="project" value="TreeGrafter"/>
</dbReference>
<dbReference type="GO" id="GO:0019904">
    <property type="term" value="F:protein domain specific binding"/>
    <property type="evidence" value="ECO:0007669"/>
    <property type="project" value="InterPro"/>
</dbReference>
<dbReference type="Pfam" id="PF06456">
    <property type="entry name" value="Arfaptin"/>
    <property type="match status" value="1"/>
</dbReference>
<dbReference type="Proteomes" id="UP001233172">
    <property type="component" value="Unassembled WGS sequence"/>
</dbReference>
<evidence type="ECO:0000259" key="2">
    <source>
        <dbReference type="PROSITE" id="PS50870"/>
    </source>
</evidence>
<feature type="compositionally biased region" description="Acidic residues" evidence="1">
    <location>
        <begin position="70"/>
        <end position="83"/>
    </location>
</feature>
<dbReference type="GO" id="GO:0043113">
    <property type="term" value="P:receptor clustering"/>
    <property type="evidence" value="ECO:0007669"/>
    <property type="project" value="TreeGrafter"/>
</dbReference>
<dbReference type="PANTHER" id="PTHR12141">
    <property type="entry name" value="ARFAPTIN-RELATED"/>
    <property type="match status" value="1"/>
</dbReference>
<comment type="caution">
    <text evidence="3">The sequence shown here is derived from an EMBL/GenBank/DDBJ whole genome shotgun (WGS) entry which is preliminary data.</text>
</comment>
<keyword evidence="4" id="KW-1185">Reference proteome</keyword>
<proteinExistence type="predicted"/>
<evidence type="ECO:0000256" key="1">
    <source>
        <dbReference type="SAM" id="MobiDB-lite"/>
    </source>
</evidence>
<gene>
    <name evidence="3" type="ORF">Bpfe_016305</name>
</gene>
<dbReference type="AlphaFoldDB" id="A0AAD8BGY0"/>
<dbReference type="GO" id="GO:0008021">
    <property type="term" value="C:synaptic vesicle"/>
    <property type="evidence" value="ECO:0007669"/>
    <property type="project" value="TreeGrafter"/>
</dbReference>
<dbReference type="PROSITE" id="PS50870">
    <property type="entry name" value="AH"/>
    <property type="match status" value="1"/>
</dbReference>
<name>A0AAD8BGY0_BIOPF</name>
<dbReference type="InterPro" id="IPR027267">
    <property type="entry name" value="AH/BAR_dom_sf"/>
</dbReference>
<feature type="region of interest" description="Disordered" evidence="1">
    <location>
        <begin position="63"/>
        <end position="103"/>
    </location>
</feature>
<dbReference type="SUPFAM" id="SSF103657">
    <property type="entry name" value="BAR/IMD domain-like"/>
    <property type="match status" value="1"/>
</dbReference>
<dbReference type="GO" id="GO:0032588">
    <property type="term" value="C:trans-Golgi network membrane"/>
    <property type="evidence" value="ECO:0007669"/>
    <property type="project" value="TreeGrafter"/>
</dbReference>
<dbReference type="InterPro" id="IPR010504">
    <property type="entry name" value="AH_dom"/>
</dbReference>
<feature type="domain" description="AH" evidence="2">
    <location>
        <begin position="1"/>
        <end position="47"/>
    </location>
</feature>
<dbReference type="GO" id="GO:0098842">
    <property type="term" value="C:postsynaptic early endosome"/>
    <property type="evidence" value="ECO:0007669"/>
    <property type="project" value="TreeGrafter"/>
</dbReference>
<accession>A0AAD8BGY0</accession>
<dbReference type="Gene3D" id="1.20.1270.60">
    <property type="entry name" value="Arfaptin homology (AH) domain/BAR domain"/>
    <property type="match status" value="1"/>
</dbReference>
<dbReference type="PANTHER" id="PTHR12141:SF1">
    <property type="entry name" value="PRKCA-BINDING PROTEIN"/>
    <property type="match status" value="1"/>
</dbReference>
<dbReference type="GO" id="GO:0014069">
    <property type="term" value="C:postsynaptic density"/>
    <property type="evidence" value="ECO:0007669"/>
    <property type="project" value="TreeGrafter"/>
</dbReference>
<protein>
    <submittedName>
        <fullName evidence="3">PRKCA-binding protein</fullName>
    </submittedName>
</protein>
<organism evidence="3 4">
    <name type="scientific">Biomphalaria pfeifferi</name>
    <name type="common">Bloodfluke planorb</name>
    <name type="synonym">Freshwater snail</name>
    <dbReference type="NCBI Taxonomy" id="112525"/>
    <lineage>
        <taxon>Eukaryota</taxon>
        <taxon>Metazoa</taxon>
        <taxon>Spiralia</taxon>
        <taxon>Lophotrochozoa</taxon>
        <taxon>Mollusca</taxon>
        <taxon>Gastropoda</taxon>
        <taxon>Heterobranchia</taxon>
        <taxon>Euthyneura</taxon>
        <taxon>Panpulmonata</taxon>
        <taxon>Hygrophila</taxon>
        <taxon>Lymnaeoidea</taxon>
        <taxon>Planorbidae</taxon>
        <taxon>Biomphalaria</taxon>
    </lineage>
</organism>
<evidence type="ECO:0000313" key="4">
    <source>
        <dbReference type="Proteomes" id="UP001233172"/>
    </source>
</evidence>
<dbReference type="InterPro" id="IPR030798">
    <property type="entry name" value="Arfaptin_fam"/>
</dbReference>
<dbReference type="GO" id="GO:0006886">
    <property type="term" value="P:intracellular protein transport"/>
    <property type="evidence" value="ECO:0007669"/>
    <property type="project" value="TreeGrafter"/>
</dbReference>
<dbReference type="GO" id="GO:0097062">
    <property type="term" value="P:dendritic spine maintenance"/>
    <property type="evidence" value="ECO:0007669"/>
    <property type="project" value="TreeGrafter"/>
</dbReference>
<dbReference type="GO" id="GO:0005886">
    <property type="term" value="C:plasma membrane"/>
    <property type="evidence" value="ECO:0007669"/>
    <property type="project" value="GOC"/>
</dbReference>
<reference evidence="3" key="2">
    <citation type="submission" date="2023-04" db="EMBL/GenBank/DDBJ databases">
        <authorList>
            <person name="Bu L."/>
            <person name="Lu L."/>
            <person name="Laidemitt M.R."/>
            <person name="Zhang S.M."/>
            <person name="Mutuku M."/>
            <person name="Mkoji G."/>
            <person name="Steinauer M."/>
            <person name="Loker E.S."/>
        </authorList>
    </citation>
    <scope>NUCLEOTIDE SEQUENCE</scope>
    <source>
        <strain evidence="3">KasaAsao</strain>
        <tissue evidence="3">Whole Snail</tissue>
    </source>
</reference>
<dbReference type="GO" id="GO:0002092">
    <property type="term" value="P:positive regulation of receptor internalization"/>
    <property type="evidence" value="ECO:0007669"/>
    <property type="project" value="TreeGrafter"/>
</dbReference>
<dbReference type="GO" id="GO:0043005">
    <property type="term" value="C:neuron projection"/>
    <property type="evidence" value="ECO:0007669"/>
    <property type="project" value="TreeGrafter"/>
</dbReference>
<evidence type="ECO:0000313" key="3">
    <source>
        <dbReference type="EMBL" id="KAK0054241.1"/>
    </source>
</evidence>
<dbReference type="GO" id="GO:0005543">
    <property type="term" value="F:phospholipid binding"/>
    <property type="evidence" value="ECO:0007669"/>
    <property type="project" value="TreeGrafter"/>
</dbReference>
<dbReference type="EMBL" id="JASAOG010000079">
    <property type="protein sequence ID" value="KAK0054241.1"/>
    <property type="molecule type" value="Genomic_DNA"/>
</dbReference>
<sequence length="103" mass="11515">MRSDVLVKMELLDQKHVQDIVFQLQKFVTAMAKYHTDCHDVMKGAVVFPIEVDLSRGTFTYESANNFNDGGDDDEEEDDDEEMIGQHHPGAQGGVLTGDRLGD</sequence>
<dbReference type="GO" id="GO:0034315">
    <property type="term" value="P:regulation of Arp2/3 complex-mediated actin nucleation"/>
    <property type="evidence" value="ECO:0007669"/>
    <property type="project" value="TreeGrafter"/>
</dbReference>
<reference evidence="3" key="1">
    <citation type="journal article" date="2023" name="PLoS Negl. Trop. Dis.">
        <title>A genome sequence for Biomphalaria pfeifferi, the major vector snail for the human-infecting parasite Schistosoma mansoni.</title>
        <authorList>
            <person name="Bu L."/>
            <person name="Lu L."/>
            <person name="Laidemitt M.R."/>
            <person name="Zhang S.M."/>
            <person name="Mutuku M."/>
            <person name="Mkoji G."/>
            <person name="Steinauer M."/>
            <person name="Loker E.S."/>
        </authorList>
    </citation>
    <scope>NUCLEOTIDE SEQUENCE</scope>
    <source>
        <strain evidence="3">KasaAsao</strain>
    </source>
</reference>